<evidence type="ECO:0000313" key="2">
    <source>
        <dbReference type="Proteomes" id="UP001056778"/>
    </source>
</evidence>
<dbReference type="Proteomes" id="UP001056778">
    <property type="component" value="Chromosome 3"/>
</dbReference>
<proteinExistence type="predicted"/>
<sequence length="396" mass="45105">MPHIFSTGLSTAKQNVYGLYHPYRTSCIVVYIFIKWDNGSNFTELADGPIVDRGTPAAPGHGVRDAVFAHGRGKLEMYGRKLESVEAKISRLEAIMGNELDKISENISSRNFKDDLSRDHVLRKIDSVFERINHRLIFAESKMELMERKLEPRDQGRRHAREISDVLTCIEELKTQSDCVEQKLDNISTVLNHNSQRPIQSDGATSSLTNENITATVRKDMKENFEVLSNKVYIAFFSNHSIERKIETPRDRQENRQQLRELDAGPKLIHGELLPPPEGRAPIRDENQRSSQRDDQHIQSQNGCSPKRPQKTRTSVENSRYGNEKRLQELGRNHAKIPDDRPQHPRKLNLLVFHQSQPDAIKLDHRIEQQRDGAAGSGITRSDPGFQGERDGVIAA</sequence>
<name>A0ACB9THR5_HOLOL</name>
<comment type="caution">
    <text evidence="1">The sequence shown here is derived from an EMBL/GenBank/DDBJ whole genome shotgun (WGS) entry which is preliminary data.</text>
</comment>
<reference evidence="1" key="1">
    <citation type="submission" date="2022-04" db="EMBL/GenBank/DDBJ databases">
        <title>Chromosome-scale genome assembly of Holotrichia oblita Faldermann.</title>
        <authorList>
            <person name="Rongchong L."/>
        </authorList>
    </citation>
    <scope>NUCLEOTIDE SEQUENCE</scope>
    <source>
        <strain evidence="1">81SQS9</strain>
    </source>
</reference>
<protein>
    <submittedName>
        <fullName evidence="1">Uncharacterized protein</fullName>
    </submittedName>
</protein>
<dbReference type="EMBL" id="CM043017">
    <property type="protein sequence ID" value="KAI4466401.1"/>
    <property type="molecule type" value="Genomic_DNA"/>
</dbReference>
<accession>A0ACB9THR5</accession>
<evidence type="ECO:0000313" key="1">
    <source>
        <dbReference type="EMBL" id="KAI4466401.1"/>
    </source>
</evidence>
<organism evidence="1 2">
    <name type="scientific">Holotrichia oblita</name>
    <name type="common">Chafer beetle</name>
    <dbReference type="NCBI Taxonomy" id="644536"/>
    <lineage>
        <taxon>Eukaryota</taxon>
        <taxon>Metazoa</taxon>
        <taxon>Ecdysozoa</taxon>
        <taxon>Arthropoda</taxon>
        <taxon>Hexapoda</taxon>
        <taxon>Insecta</taxon>
        <taxon>Pterygota</taxon>
        <taxon>Neoptera</taxon>
        <taxon>Endopterygota</taxon>
        <taxon>Coleoptera</taxon>
        <taxon>Polyphaga</taxon>
        <taxon>Scarabaeiformia</taxon>
        <taxon>Scarabaeidae</taxon>
        <taxon>Melolonthinae</taxon>
        <taxon>Holotrichia</taxon>
    </lineage>
</organism>
<gene>
    <name evidence="1" type="ORF">MML48_3g00019834</name>
</gene>
<keyword evidence="2" id="KW-1185">Reference proteome</keyword>